<dbReference type="Proteomes" id="UP001336835">
    <property type="component" value="Unassembled WGS sequence"/>
</dbReference>
<dbReference type="EMBL" id="JAZDQT010000003">
    <property type="protein sequence ID" value="MEE1947204.1"/>
    <property type="molecule type" value="Genomic_DNA"/>
</dbReference>
<accession>A0ABU7ICL9</accession>
<dbReference type="Gene3D" id="3.40.50.1820">
    <property type="entry name" value="alpha/beta hydrolase"/>
    <property type="match status" value="1"/>
</dbReference>
<comment type="caution">
    <text evidence="3">The sequence shown here is derived from an EMBL/GenBank/DDBJ whole genome shotgun (WGS) entry which is preliminary data.</text>
</comment>
<keyword evidence="1 3" id="KW-0378">Hydrolase</keyword>
<dbReference type="PANTHER" id="PTHR48081">
    <property type="entry name" value="AB HYDROLASE SUPERFAMILY PROTEIN C4A8.06C"/>
    <property type="match status" value="1"/>
</dbReference>
<dbReference type="RefSeq" id="WP_330109485.1">
    <property type="nucleotide sequence ID" value="NZ_JAZDQT010000003.1"/>
</dbReference>
<reference evidence="3 4" key="1">
    <citation type="submission" date="2024-01" db="EMBL/GenBank/DDBJ databases">
        <title>Pedobacter sp. nov., isolated from fresh soil.</title>
        <authorList>
            <person name="Le N.T.T."/>
        </authorList>
    </citation>
    <scope>NUCLEOTIDE SEQUENCE [LARGE SCALE GENOMIC DNA]</scope>
    <source>
        <strain evidence="3 4">KR3-3</strain>
    </source>
</reference>
<dbReference type="Pfam" id="PF20434">
    <property type="entry name" value="BD-FAE"/>
    <property type="match status" value="1"/>
</dbReference>
<protein>
    <submittedName>
        <fullName evidence="3">Alpha/beta hydrolase</fullName>
    </submittedName>
</protein>
<organism evidence="3 4">
    <name type="scientific">Pedobacter albus</name>
    <dbReference type="NCBI Taxonomy" id="3113905"/>
    <lineage>
        <taxon>Bacteria</taxon>
        <taxon>Pseudomonadati</taxon>
        <taxon>Bacteroidota</taxon>
        <taxon>Sphingobacteriia</taxon>
        <taxon>Sphingobacteriales</taxon>
        <taxon>Sphingobacteriaceae</taxon>
        <taxon>Pedobacter</taxon>
    </lineage>
</organism>
<dbReference type="SUPFAM" id="SSF53474">
    <property type="entry name" value="alpha/beta-Hydrolases"/>
    <property type="match status" value="1"/>
</dbReference>
<feature type="domain" description="BD-FAE-like" evidence="2">
    <location>
        <begin position="51"/>
        <end position="174"/>
    </location>
</feature>
<evidence type="ECO:0000313" key="4">
    <source>
        <dbReference type="Proteomes" id="UP001336835"/>
    </source>
</evidence>
<gene>
    <name evidence="3" type="ORF">VRU48_18905</name>
</gene>
<sequence length="310" mass="34031">MKRSLMMIGMGLIGLMLFTQCEKSDPPSFQVAAEAKTMLNVSYGSDAWQTMDIYLPPNRTTNTGIIILLHGGSFIGGDKNEFTVQAQYLASRGFAVLNVNYRLVDGNGLFSQPLPVHRESAVKIKDQVADVGTVVDYALAHAKEWVVSRNRLALVGHSAGATLGLLYGYDAKNTGKVKAIANLAGALDILFTNLPNWEQLPPYVLEAGYRYTGYEVNVDNEAYYKAISPLYTANASRKIPTLNVFPENNDIDGLPKQDFNTYSAFGAQLNLLKVPNELMFVAGANHTFSQAGKWVLVLDKTCSFLNKNMN</sequence>
<dbReference type="InterPro" id="IPR050300">
    <property type="entry name" value="GDXG_lipolytic_enzyme"/>
</dbReference>
<dbReference type="GO" id="GO:0016787">
    <property type="term" value="F:hydrolase activity"/>
    <property type="evidence" value="ECO:0007669"/>
    <property type="project" value="UniProtKB-KW"/>
</dbReference>
<dbReference type="InterPro" id="IPR049492">
    <property type="entry name" value="BD-FAE-like_dom"/>
</dbReference>
<evidence type="ECO:0000313" key="3">
    <source>
        <dbReference type="EMBL" id="MEE1947204.1"/>
    </source>
</evidence>
<dbReference type="InterPro" id="IPR029058">
    <property type="entry name" value="AB_hydrolase_fold"/>
</dbReference>
<dbReference type="PANTHER" id="PTHR48081:SF33">
    <property type="entry name" value="KYNURENINE FORMAMIDASE"/>
    <property type="match status" value="1"/>
</dbReference>
<proteinExistence type="predicted"/>
<name>A0ABU7ICL9_9SPHI</name>
<keyword evidence="4" id="KW-1185">Reference proteome</keyword>
<evidence type="ECO:0000259" key="2">
    <source>
        <dbReference type="Pfam" id="PF20434"/>
    </source>
</evidence>
<evidence type="ECO:0000256" key="1">
    <source>
        <dbReference type="ARBA" id="ARBA00022801"/>
    </source>
</evidence>